<dbReference type="Pfam" id="PF01478">
    <property type="entry name" value="Peptidase_A24"/>
    <property type="match status" value="1"/>
</dbReference>
<reference evidence="4" key="1">
    <citation type="submission" date="2019-11" db="EMBL/GenBank/DDBJ databases">
        <title>Genome sequence of Heliorestis convoluta strain HH, an alkaliphilic and minimalistic phototrophic bacterium from a soda lake in Egypt.</title>
        <authorList>
            <person name="Dewey E.D."/>
            <person name="Stokes L.M."/>
            <person name="Burchell B.M."/>
            <person name="Shaffer K.N."/>
            <person name="Huntington A.M."/>
            <person name="Baker J.M."/>
            <person name="Nadendla S."/>
            <person name="Giglio M.G."/>
            <person name="Touchman J.W."/>
            <person name="Blankenship R.E."/>
            <person name="Madigan M.T."/>
            <person name="Sattley W.M."/>
        </authorList>
    </citation>
    <scope>NUCLEOTIDE SEQUENCE [LARGE SCALE GENOMIC DNA]</scope>
    <source>
        <strain evidence="4">HH</strain>
    </source>
</reference>
<feature type="transmembrane region" description="Helical" evidence="1">
    <location>
        <begin position="27"/>
        <end position="46"/>
    </location>
</feature>
<dbReference type="KEGG" id="hcv:FTV88_2480"/>
<proteinExistence type="predicted"/>
<organism evidence="3 4">
    <name type="scientific">Heliorestis convoluta</name>
    <dbReference type="NCBI Taxonomy" id="356322"/>
    <lineage>
        <taxon>Bacteria</taxon>
        <taxon>Bacillati</taxon>
        <taxon>Bacillota</taxon>
        <taxon>Clostridia</taxon>
        <taxon>Eubacteriales</taxon>
        <taxon>Heliobacteriaceae</taxon>
        <taxon>Heliorestis</taxon>
    </lineage>
</organism>
<dbReference type="InterPro" id="IPR000045">
    <property type="entry name" value="Prepilin_IV_endopep_pep"/>
</dbReference>
<dbReference type="AlphaFoldDB" id="A0A5Q2N3V4"/>
<protein>
    <submittedName>
        <fullName evidence="3">Preplin type IV A24A peptidase family protein</fullName>
    </submittedName>
</protein>
<evidence type="ECO:0000313" key="3">
    <source>
        <dbReference type="EMBL" id="QGG48573.1"/>
    </source>
</evidence>
<keyword evidence="1" id="KW-0812">Transmembrane</keyword>
<evidence type="ECO:0000313" key="4">
    <source>
        <dbReference type="Proteomes" id="UP000366051"/>
    </source>
</evidence>
<dbReference type="Proteomes" id="UP000366051">
    <property type="component" value="Chromosome"/>
</dbReference>
<dbReference type="RefSeq" id="WP_153725719.1">
    <property type="nucleotide sequence ID" value="NZ_CP045875.1"/>
</dbReference>
<feature type="domain" description="Prepilin type IV endopeptidase peptidase" evidence="2">
    <location>
        <begin position="8"/>
        <end position="110"/>
    </location>
</feature>
<dbReference type="OrthoDB" id="5508079at2"/>
<dbReference type="Gene3D" id="1.20.120.1220">
    <property type="match status" value="1"/>
</dbReference>
<dbReference type="GO" id="GO:0016020">
    <property type="term" value="C:membrane"/>
    <property type="evidence" value="ECO:0007669"/>
    <property type="project" value="InterPro"/>
</dbReference>
<keyword evidence="1" id="KW-1133">Transmembrane helix</keyword>
<feature type="transmembrane region" description="Helical" evidence="1">
    <location>
        <begin position="136"/>
        <end position="161"/>
    </location>
</feature>
<feature type="transmembrane region" description="Helical" evidence="1">
    <location>
        <begin position="52"/>
        <end position="75"/>
    </location>
</feature>
<dbReference type="EMBL" id="CP045875">
    <property type="protein sequence ID" value="QGG48573.1"/>
    <property type="molecule type" value="Genomic_DNA"/>
</dbReference>
<keyword evidence="4" id="KW-1185">Reference proteome</keyword>
<evidence type="ECO:0000259" key="2">
    <source>
        <dbReference type="Pfam" id="PF01478"/>
    </source>
</evidence>
<gene>
    <name evidence="3" type="ORF">FTV88_2480</name>
</gene>
<evidence type="ECO:0000256" key="1">
    <source>
        <dbReference type="SAM" id="Phobius"/>
    </source>
</evidence>
<accession>A0A5Q2N3V4</accession>
<feature type="transmembrane region" description="Helical" evidence="1">
    <location>
        <begin position="6"/>
        <end position="22"/>
    </location>
</feature>
<keyword evidence="1" id="KW-0472">Membrane</keyword>
<name>A0A5Q2N3V4_9FIRM</name>
<sequence length="167" mass="18397">MLHTIISIFLSIFILIVCYTDIRYKKIYNWTTLSFFISAMALHGWFGSFHGIFDALLGAFLGLGLLILPFVWGWVGGGDVKFLATSGAFVGTSIVMHGTLYGLILFGLVALIVLALQGKLKYVFRNIGFALLYRNFSTISPTGSLPLGVFLGIGILLRWYCSLFLPG</sequence>
<feature type="transmembrane region" description="Helical" evidence="1">
    <location>
        <begin position="87"/>
        <end position="116"/>
    </location>
</feature>
<dbReference type="GO" id="GO:0004190">
    <property type="term" value="F:aspartic-type endopeptidase activity"/>
    <property type="evidence" value="ECO:0007669"/>
    <property type="project" value="InterPro"/>
</dbReference>